<feature type="domain" description="Ketopantoate reductase N-terminal" evidence="9">
    <location>
        <begin position="32"/>
        <end position="180"/>
    </location>
</feature>
<keyword evidence="12" id="KW-1185">Reference proteome</keyword>
<protein>
    <recommendedName>
        <fullName evidence="4">2-dehydropantoate 2-reductase</fullName>
        <ecNumber evidence="3">1.1.1.169</ecNumber>
    </recommendedName>
    <alternativeName>
        <fullName evidence="7">Ketopantoate reductase</fullName>
    </alternativeName>
</protein>
<dbReference type="NCBIfam" id="NF004887">
    <property type="entry name" value="PRK06249.1"/>
    <property type="match status" value="1"/>
</dbReference>
<comment type="pathway">
    <text evidence="1">Cofactor biosynthesis; (R)-pantothenate biosynthesis; (R)-pantoate from 3-methyl-2-oxobutanoate: step 2/2.</text>
</comment>
<evidence type="ECO:0000256" key="8">
    <source>
        <dbReference type="ARBA" id="ARBA00048793"/>
    </source>
</evidence>
<dbReference type="Gene3D" id="3.40.50.720">
    <property type="entry name" value="NAD(P)-binding Rossmann-like Domain"/>
    <property type="match status" value="1"/>
</dbReference>
<dbReference type="GO" id="GO:0015940">
    <property type="term" value="P:pantothenate biosynthetic process"/>
    <property type="evidence" value="ECO:0007669"/>
    <property type="project" value="InterPro"/>
</dbReference>
<dbReference type="GO" id="GO:0008677">
    <property type="term" value="F:2-dehydropantoate 2-reductase activity"/>
    <property type="evidence" value="ECO:0007669"/>
    <property type="project" value="UniProtKB-EC"/>
</dbReference>
<name>A0A5C6ASN4_9BACT</name>
<dbReference type="Proteomes" id="UP000316213">
    <property type="component" value="Unassembled WGS sequence"/>
</dbReference>
<feature type="domain" description="Ketopantoate reductase C-terminal" evidence="10">
    <location>
        <begin position="217"/>
        <end position="317"/>
    </location>
</feature>
<sequence length="361" mass="38882">MDKVRPPFLEGACPLRLKVSLKLERINQLRYGIIGSGAVGGLYGGLLAHGGHEVHFLLNSDFEHVQRHGLRVDSPKGDFVLESPAIYQNVREMPRCDVVILAMKSTRNHLLGELLPPVISPGGVVLNLQNGLDVEADCVDALTGVDYVGVMGGCCFLCSNKIGPGHIRHLDYGRIIFGAYQASGGNDDGESRRGEIGRQIVADMTTSKIDAKWTDDLAAARWRKLMWNIPFNGLSVVLNASTDAIMGSAPAKALSDRLIREVHAGAAACGVTVDPESIRQTMEHTETMVPYDSSMRLDFLAGRPMEVAAIFANPLAAVARAESSEKSEALGTPATMPSVAMLCQELQFLDSQPRGTSKTSD</sequence>
<gene>
    <name evidence="11" type="ORF">Pla100_18160</name>
</gene>
<dbReference type="InterPro" id="IPR013332">
    <property type="entry name" value="KPR_N"/>
</dbReference>
<reference evidence="11 12" key="1">
    <citation type="submission" date="2019-02" db="EMBL/GenBank/DDBJ databases">
        <title>Deep-cultivation of Planctomycetes and their phenomic and genomic characterization uncovers novel biology.</title>
        <authorList>
            <person name="Wiegand S."/>
            <person name="Jogler M."/>
            <person name="Boedeker C."/>
            <person name="Pinto D."/>
            <person name="Vollmers J."/>
            <person name="Rivas-Marin E."/>
            <person name="Kohn T."/>
            <person name="Peeters S.H."/>
            <person name="Heuer A."/>
            <person name="Rast P."/>
            <person name="Oberbeckmann S."/>
            <person name="Bunk B."/>
            <person name="Jeske O."/>
            <person name="Meyerdierks A."/>
            <person name="Storesund J.E."/>
            <person name="Kallscheuer N."/>
            <person name="Luecker S."/>
            <person name="Lage O.M."/>
            <person name="Pohl T."/>
            <person name="Merkel B.J."/>
            <person name="Hornburger P."/>
            <person name="Mueller R.-W."/>
            <person name="Bruemmer F."/>
            <person name="Labrenz M."/>
            <person name="Spormann A.M."/>
            <person name="Op Den Camp H."/>
            <person name="Overmann J."/>
            <person name="Amann R."/>
            <person name="Jetten M.S.M."/>
            <person name="Mascher T."/>
            <person name="Medema M.H."/>
            <person name="Devos D.P."/>
            <person name="Kaster A.-K."/>
            <person name="Ovreas L."/>
            <person name="Rohde M."/>
            <person name="Galperin M.Y."/>
            <person name="Jogler C."/>
        </authorList>
    </citation>
    <scope>NUCLEOTIDE SEQUENCE [LARGE SCALE GENOMIC DNA]</scope>
    <source>
        <strain evidence="11 12">Pla100</strain>
    </source>
</reference>
<keyword evidence="6" id="KW-0560">Oxidoreductase</keyword>
<dbReference type="Pfam" id="PF08546">
    <property type="entry name" value="ApbA_C"/>
    <property type="match status" value="1"/>
</dbReference>
<evidence type="ECO:0000256" key="3">
    <source>
        <dbReference type="ARBA" id="ARBA00013014"/>
    </source>
</evidence>
<dbReference type="InterPro" id="IPR003710">
    <property type="entry name" value="ApbA"/>
</dbReference>
<evidence type="ECO:0000256" key="1">
    <source>
        <dbReference type="ARBA" id="ARBA00004994"/>
    </source>
</evidence>
<comment type="caution">
    <text evidence="11">The sequence shown here is derived from an EMBL/GenBank/DDBJ whole genome shotgun (WGS) entry which is preliminary data.</text>
</comment>
<dbReference type="OrthoDB" id="9800163at2"/>
<dbReference type="Gene3D" id="1.10.1040.10">
    <property type="entry name" value="N-(1-d-carboxylethyl)-l-norvaline Dehydrogenase, domain 2"/>
    <property type="match status" value="1"/>
</dbReference>
<dbReference type="NCBIfam" id="TIGR00745">
    <property type="entry name" value="apbA_panE"/>
    <property type="match status" value="1"/>
</dbReference>
<dbReference type="InterPro" id="IPR013328">
    <property type="entry name" value="6PGD_dom2"/>
</dbReference>
<evidence type="ECO:0000259" key="9">
    <source>
        <dbReference type="Pfam" id="PF02558"/>
    </source>
</evidence>
<dbReference type="GO" id="GO:0005737">
    <property type="term" value="C:cytoplasm"/>
    <property type="evidence" value="ECO:0007669"/>
    <property type="project" value="TreeGrafter"/>
</dbReference>
<dbReference type="InterPro" id="IPR013752">
    <property type="entry name" value="KPA_reductase"/>
</dbReference>
<dbReference type="SUPFAM" id="SSF48179">
    <property type="entry name" value="6-phosphogluconate dehydrogenase C-terminal domain-like"/>
    <property type="match status" value="1"/>
</dbReference>
<dbReference type="SUPFAM" id="SSF51735">
    <property type="entry name" value="NAD(P)-binding Rossmann-fold domains"/>
    <property type="match status" value="1"/>
</dbReference>
<dbReference type="PANTHER" id="PTHR21708">
    <property type="entry name" value="PROBABLE 2-DEHYDROPANTOATE 2-REDUCTASE"/>
    <property type="match status" value="1"/>
</dbReference>
<evidence type="ECO:0000256" key="4">
    <source>
        <dbReference type="ARBA" id="ARBA00019465"/>
    </source>
</evidence>
<dbReference type="FunFam" id="1.10.1040.10:FF:000017">
    <property type="entry name" value="2-dehydropantoate 2-reductase"/>
    <property type="match status" value="1"/>
</dbReference>
<proteinExistence type="inferred from homology"/>
<accession>A0A5C6ASN4</accession>
<evidence type="ECO:0000256" key="2">
    <source>
        <dbReference type="ARBA" id="ARBA00007870"/>
    </source>
</evidence>
<evidence type="ECO:0000313" key="12">
    <source>
        <dbReference type="Proteomes" id="UP000316213"/>
    </source>
</evidence>
<keyword evidence="5" id="KW-0521">NADP</keyword>
<comment type="similarity">
    <text evidence="2">Belongs to the ketopantoate reductase family.</text>
</comment>
<evidence type="ECO:0000259" key="10">
    <source>
        <dbReference type="Pfam" id="PF08546"/>
    </source>
</evidence>
<organism evidence="11 12">
    <name type="scientific">Neorhodopirellula pilleata</name>
    <dbReference type="NCBI Taxonomy" id="2714738"/>
    <lineage>
        <taxon>Bacteria</taxon>
        <taxon>Pseudomonadati</taxon>
        <taxon>Planctomycetota</taxon>
        <taxon>Planctomycetia</taxon>
        <taxon>Pirellulales</taxon>
        <taxon>Pirellulaceae</taxon>
        <taxon>Neorhodopirellula</taxon>
    </lineage>
</organism>
<dbReference type="EMBL" id="SJPM01000002">
    <property type="protein sequence ID" value="TWU02076.1"/>
    <property type="molecule type" value="Genomic_DNA"/>
</dbReference>
<dbReference type="InterPro" id="IPR036291">
    <property type="entry name" value="NAD(P)-bd_dom_sf"/>
</dbReference>
<dbReference type="PANTHER" id="PTHR21708:SF26">
    <property type="entry name" value="2-DEHYDROPANTOATE 2-REDUCTASE"/>
    <property type="match status" value="1"/>
</dbReference>
<evidence type="ECO:0000256" key="6">
    <source>
        <dbReference type="ARBA" id="ARBA00023002"/>
    </source>
</evidence>
<dbReference type="EC" id="1.1.1.169" evidence="3"/>
<evidence type="ECO:0000256" key="7">
    <source>
        <dbReference type="ARBA" id="ARBA00032024"/>
    </source>
</evidence>
<evidence type="ECO:0000313" key="11">
    <source>
        <dbReference type="EMBL" id="TWU02076.1"/>
    </source>
</evidence>
<evidence type="ECO:0000256" key="5">
    <source>
        <dbReference type="ARBA" id="ARBA00022857"/>
    </source>
</evidence>
<comment type="catalytic activity">
    <reaction evidence="8">
        <text>(R)-pantoate + NADP(+) = 2-dehydropantoate + NADPH + H(+)</text>
        <dbReference type="Rhea" id="RHEA:16233"/>
        <dbReference type="ChEBI" id="CHEBI:11561"/>
        <dbReference type="ChEBI" id="CHEBI:15378"/>
        <dbReference type="ChEBI" id="CHEBI:15980"/>
        <dbReference type="ChEBI" id="CHEBI:57783"/>
        <dbReference type="ChEBI" id="CHEBI:58349"/>
        <dbReference type="EC" id="1.1.1.169"/>
    </reaction>
</comment>
<dbReference type="InterPro" id="IPR051402">
    <property type="entry name" value="KPR-Related"/>
</dbReference>
<dbReference type="AlphaFoldDB" id="A0A5C6ASN4"/>
<dbReference type="InterPro" id="IPR008927">
    <property type="entry name" value="6-PGluconate_DH-like_C_sf"/>
</dbReference>
<dbReference type="Pfam" id="PF02558">
    <property type="entry name" value="ApbA"/>
    <property type="match status" value="1"/>
</dbReference>